<keyword evidence="1" id="KW-1133">Transmembrane helix</keyword>
<dbReference type="EMBL" id="NEDP02076734">
    <property type="protein sequence ID" value="OWF35287.1"/>
    <property type="molecule type" value="Genomic_DNA"/>
</dbReference>
<organism evidence="2 3">
    <name type="scientific">Mizuhopecten yessoensis</name>
    <name type="common">Japanese scallop</name>
    <name type="synonym">Patinopecten yessoensis</name>
    <dbReference type="NCBI Taxonomy" id="6573"/>
    <lineage>
        <taxon>Eukaryota</taxon>
        <taxon>Metazoa</taxon>
        <taxon>Spiralia</taxon>
        <taxon>Lophotrochozoa</taxon>
        <taxon>Mollusca</taxon>
        <taxon>Bivalvia</taxon>
        <taxon>Autobranchia</taxon>
        <taxon>Pteriomorphia</taxon>
        <taxon>Pectinida</taxon>
        <taxon>Pectinoidea</taxon>
        <taxon>Pectinidae</taxon>
        <taxon>Mizuhopecten</taxon>
    </lineage>
</organism>
<feature type="transmembrane region" description="Helical" evidence="1">
    <location>
        <begin position="83"/>
        <end position="107"/>
    </location>
</feature>
<sequence length="146" mass="16357">MATTAISNISDVVSWVTSSTAIGQSSRWSVTNNGTDNSVKPTGLTSNNQTGIIANNTTPTWWNFNPTDDETSSKIMSPKDATMFVALIIMGVVVPAIFVFSFCMIFWRRYKQQRERREQMLLQNSQEVPMDTIPYQLQARLEAGIL</sequence>
<evidence type="ECO:0000313" key="2">
    <source>
        <dbReference type="EMBL" id="OWF35287.1"/>
    </source>
</evidence>
<protein>
    <submittedName>
        <fullName evidence="2">Uncharacterized protein</fullName>
    </submittedName>
</protein>
<name>A0A210PFP6_MIZYE</name>
<reference evidence="2 3" key="1">
    <citation type="journal article" date="2017" name="Nat. Ecol. Evol.">
        <title>Scallop genome provides insights into evolution of bilaterian karyotype and development.</title>
        <authorList>
            <person name="Wang S."/>
            <person name="Zhang J."/>
            <person name="Jiao W."/>
            <person name="Li J."/>
            <person name="Xun X."/>
            <person name="Sun Y."/>
            <person name="Guo X."/>
            <person name="Huan P."/>
            <person name="Dong B."/>
            <person name="Zhang L."/>
            <person name="Hu X."/>
            <person name="Sun X."/>
            <person name="Wang J."/>
            <person name="Zhao C."/>
            <person name="Wang Y."/>
            <person name="Wang D."/>
            <person name="Huang X."/>
            <person name="Wang R."/>
            <person name="Lv J."/>
            <person name="Li Y."/>
            <person name="Zhang Z."/>
            <person name="Liu B."/>
            <person name="Lu W."/>
            <person name="Hui Y."/>
            <person name="Liang J."/>
            <person name="Zhou Z."/>
            <person name="Hou R."/>
            <person name="Li X."/>
            <person name="Liu Y."/>
            <person name="Li H."/>
            <person name="Ning X."/>
            <person name="Lin Y."/>
            <person name="Zhao L."/>
            <person name="Xing Q."/>
            <person name="Dou J."/>
            <person name="Li Y."/>
            <person name="Mao J."/>
            <person name="Guo H."/>
            <person name="Dou H."/>
            <person name="Li T."/>
            <person name="Mu C."/>
            <person name="Jiang W."/>
            <person name="Fu Q."/>
            <person name="Fu X."/>
            <person name="Miao Y."/>
            <person name="Liu J."/>
            <person name="Yu Q."/>
            <person name="Li R."/>
            <person name="Liao H."/>
            <person name="Li X."/>
            <person name="Kong Y."/>
            <person name="Jiang Z."/>
            <person name="Chourrout D."/>
            <person name="Li R."/>
            <person name="Bao Z."/>
        </authorList>
    </citation>
    <scope>NUCLEOTIDE SEQUENCE [LARGE SCALE GENOMIC DNA]</scope>
    <source>
        <strain evidence="2 3">PY_sf001</strain>
    </source>
</reference>
<comment type="caution">
    <text evidence="2">The sequence shown here is derived from an EMBL/GenBank/DDBJ whole genome shotgun (WGS) entry which is preliminary data.</text>
</comment>
<dbReference type="OrthoDB" id="6096638at2759"/>
<dbReference type="AlphaFoldDB" id="A0A210PFP6"/>
<dbReference type="Proteomes" id="UP000242188">
    <property type="component" value="Unassembled WGS sequence"/>
</dbReference>
<evidence type="ECO:0000256" key="1">
    <source>
        <dbReference type="SAM" id="Phobius"/>
    </source>
</evidence>
<keyword evidence="3" id="KW-1185">Reference proteome</keyword>
<proteinExistence type="predicted"/>
<accession>A0A210PFP6</accession>
<keyword evidence="1" id="KW-0472">Membrane</keyword>
<keyword evidence="1" id="KW-0812">Transmembrane</keyword>
<gene>
    <name evidence="2" type="ORF">KP79_PYT22789</name>
</gene>
<evidence type="ECO:0000313" key="3">
    <source>
        <dbReference type="Proteomes" id="UP000242188"/>
    </source>
</evidence>